<dbReference type="GO" id="GO:0006508">
    <property type="term" value="P:proteolysis"/>
    <property type="evidence" value="ECO:0007669"/>
    <property type="project" value="UniProtKB-KW"/>
</dbReference>
<dbReference type="SUPFAM" id="SSF102712">
    <property type="entry name" value="JAB1/MPN domain"/>
    <property type="match status" value="1"/>
</dbReference>
<dbReference type="CDD" id="cd08071">
    <property type="entry name" value="MPN_DUF2466"/>
    <property type="match status" value="1"/>
</dbReference>
<dbReference type="PROSITE" id="PS50249">
    <property type="entry name" value="MPN"/>
    <property type="match status" value="1"/>
</dbReference>
<dbReference type="Proteomes" id="UP000077603">
    <property type="component" value="Chromosome"/>
</dbReference>
<dbReference type="PANTHER" id="PTHR30471">
    <property type="entry name" value="DNA REPAIR PROTEIN RADC"/>
    <property type="match status" value="1"/>
</dbReference>
<dbReference type="AlphaFoldDB" id="A0A172Y4E8"/>
<dbReference type="GO" id="GO:0046872">
    <property type="term" value="F:metal ion binding"/>
    <property type="evidence" value="ECO:0007669"/>
    <property type="project" value="UniProtKB-KW"/>
</dbReference>
<proteinExistence type="predicted"/>
<feature type="domain" description="MPN" evidence="6">
    <location>
        <begin position="72"/>
        <end position="194"/>
    </location>
</feature>
<dbReference type="InterPro" id="IPR025657">
    <property type="entry name" value="RadC_JAB"/>
</dbReference>
<evidence type="ECO:0000256" key="3">
    <source>
        <dbReference type="ARBA" id="ARBA00022801"/>
    </source>
</evidence>
<dbReference type="PROSITE" id="PS01302">
    <property type="entry name" value="UPF0758"/>
    <property type="match status" value="1"/>
</dbReference>
<keyword evidence="4" id="KW-0862">Zinc</keyword>
<dbReference type="NCBIfam" id="TIGR00608">
    <property type="entry name" value="radc"/>
    <property type="match status" value="1"/>
</dbReference>
<sequence>MVAVLSGGPSSPAGRTTAAGLVDAFGGLAGIAAADEAALRREGLSEAEITILTRVRALAVAMARAEACRRPVLSSWKALTSYLRTALAHAPREQFRALYLDKRNILIREEWRADGTVDHAPVYPREVVRRALELSASAVILVHNHPSGDPTPSRADIEMTRRIIDAAQVFNIQVHDHVIVGREGTQSFRALGLM</sequence>
<dbReference type="GO" id="GO:0008237">
    <property type="term" value="F:metallopeptidase activity"/>
    <property type="evidence" value="ECO:0007669"/>
    <property type="project" value="UniProtKB-KW"/>
</dbReference>
<dbReference type="STRING" id="588932.DA69_04300"/>
<evidence type="ECO:0000259" key="6">
    <source>
        <dbReference type="PROSITE" id="PS50249"/>
    </source>
</evidence>
<evidence type="ECO:0000256" key="1">
    <source>
        <dbReference type="ARBA" id="ARBA00022670"/>
    </source>
</evidence>
<gene>
    <name evidence="7" type="ORF">DA69_04300</name>
</gene>
<evidence type="ECO:0000256" key="2">
    <source>
        <dbReference type="ARBA" id="ARBA00022723"/>
    </source>
</evidence>
<evidence type="ECO:0000256" key="5">
    <source>
        <dbReference type="ARBA" id="ARBA00023049"/>
    </source>
</evidence>
<reference evidence="7 8" key="1">
    <citation type="journal article" date="2014" name="Genome Announc.">
        <title>Genome Sequence of a Promising Hydrogen-Producing Facultative Anaerobic Bacterium, Brevundimonas naejangsanensis Strain B1.</title>
        <authorList>
            <person name="Su H."/>
            <person name="Zhang T."/>
            <person name="Bao M."/>
            <person name="Jiang Y."/>
            <person name="Wang Y."/>
            <person name="Tan T."/>
        </authorList>
    </citation>
    <scope>NUCLEOTIDE SEQUENCE [LARGE SCALE GENOMIC DNA]</scope>
    <source>
        <strain evidence="7 8">B1</strain>
    </source>
</reference>
<protein>
    <recommendedName>
        <fullName evidence="6">MPN domain-containing protein</fullName>
    </recommendedName>
</protein>
<dbReference type="PANTHER" id="PTHR30471:SF3">
    <property type="entry name" value="UPF0758 PROTEIN YEES-RELATED"/>
    <property type="match status" value="1"/>
</dbReference>
<dbReference type="KEGG" id="bne:DA69_04300"/>
<keyword evidence="1" id="KW-0645">Protease</keyword>
<dbReference type="Pfam" id="PF04002">
    <property type="entry name" value="RadC"/>
    <property type="match status" value="1"/>
</dbReference>
<keyword evidence="5" id="KW-0482">Metalloprotease</keyword>
<evidence type="ECO:0000256" key="4">
    <source>
        <dbReference type="ARBA" id="ARBA00022833"/>
    </source>
</evidence>
<dbReference type="EMBL" id="CP015614">
    <property type="protein sequence ID" value="ANF54032.1"/>
    <property type="molecule type" value="Genomic_DNA"/>
</dbReference>
<evidence type="ECO:0000313" key="7">
    <source>
        <dbReference type="EMBL" id="ANF54032.1"/>
    </source>
</evidence>
<dbReference type="InterPro" id="IPR001405">
    <property type="entry name" value="UPF0758"/>
</dbReference>
<keyword evidence="8" id="KW-1185">Reference proteome</keyword>
<dbReference type="InterPro" id="IPR020891">
    <property type="entry name" value="UPF0758_CS"/>
</dbReference>
<organism evidence="7 8">
    <name type="scientific">Brevundimonas naejangsanensis</name>
    <dbReference type="NCBI Taxonomy" id="588932"/>
    <lineage>
        <taxon>Bacteria</taxon>
        <taxon>Pseudomonadati</taxon>
        <taxon>Pseudomonadota</taxon>
        <taxon>Alphaproteobacteria</taxon>
        <taxon>Caulobacterales</taxon>
        <taxon>Caulobacteraceae</taxon>
        <taxon>Brevundimonas</taxon>
    </lineage>
</organism>
<dbReference type="Gene3D" id="3.40.140.10">
    <property type="entry name" value="Cytidine Deaminase, domain 2"/>
    <property type="match status" value="1"/>
</dbReference>
<name>A0A172Y4E8_9CAUL</name>
<keyword evidence="2" id="KW-0479">Metal-binding</keyword>
<dbReference type="InterPro" id="IPR037518">
    <property type="entry name" value="MPN"/>
</dbReference>
<evidence type="ECO:0000313" key="8">
    <source>
        <dbReference type="Proteomes" id="UP000077603"/>
    </source>
</evidence>
<keyword evidence="3" id="KW-0378">Hydrolase</keyword>
<dbReference type="eggNOG" id="COG2003">
    <property type="taxonomic scope" value="Bacteria"/>
</dbReference>
<accession>A0A172Y4E8</accession>